<comment type="subcellular location">
    <subcellularLocation>
        <location evidence="1">Cell membrane</location>
        <topology evidence="1">Multi-pass membrane protein</topology>
    </subcellularLocation>
</comment>
<keyword evidence="3" id="KW-0328">Glycosyltransferase</keyword>
<keyword evidence="6 8" id="KW-1133">Transmembrane helix</keyword>
<reference evidence="10" key="2">
    <citation type="submission" date="2020-09" db="EMBL/GenBank/DDBJ databases">
        <authorList>
            <person name="Sun Q."/>
            <person name="Zhou Y."/>
        </authorList>
    </citation>
    <scope>NUCLEOTIDE SEQUENCE</scope>
    <source>
        <strain evidence="10">CGMCC 1.12160</strain>
    </source>
</reference>
<feature type="transmembrane region" description="Helical" evidence="8">
    <location>
        <begin position="12"/>
        <end position="32"/>
    </location>
</feature>
<organism evidence="10 11">
    <name type="scientific">Ornithinimicrobium tianjinense</name>
    <dbReference type="NCBI Taxonomy" id="1195761"/>
    <lineage>
        <taxon>Bacteria</taxon>
        <taxon>Bacillati</taxon>
        <taxon>Actinomycetota</taxon>
        <taxon>Actinomycetes</taxon>
        <taxon>Micrococcales</taxon>
        <taxon>Ornithinimicrobiaceae</taxon>
        <taxon>Ornithinimicrobium</taxon>
    </lineage>
</organism>
<feature type="transmembrane region" description="Helical" evidence="8">
    <location>
        <begin position="364"/>
        <end position="385"/>
    </location>
</feature>
<comment type="caution">
    <text evidence="10">The sequence shown here is derived from an EMBL/GenBank/DDBJ whole genome shotgun (WGS) entry which is preliminary data.</text>
</comment>
<dbReference type="PANTHER" id="PTHR33908:SF11">
    <property type="entry name" value="MEMBRANE PROTEIN"/>
    <property type="match status" value="1"/>
</dbReference>
<evidence type="ECO:0000256" key="5">
    <source>
        <dbReference type="ARBA" id="ARBA00022692"/>
    </source>
</evidence>
<name>A0A917BGC3_9MICO</name>
<evidence type="ECO:0000256" key="3">
    <source>
        <dbReference type="ARBA" id="ARBA00022676"/>
    </source>
</evidence>
<keyword evidence="7 8" id="KW-0472">Membrane</keyword>
<feature type="domain" description="Glycosyltransferase RgtA/B/C/D-like" evidence="9">
    <location>
        <begin position="65"/>
        <end position="226"/>
    </location>
</feature>
<evidence type="ECO:0000256" key="7">
    <source>
        <dbReference type="ARBA" id="ARBA00023136"/>
    </source>
</evidence>
<evidence type="ECO:0000256" key="4">
    <source>
        <dbReference type="ARBA" id="ARBA00022679"/>
    </source>
</evidence>
<feature type="transmembrane region" description="Helical" evidence="8">
    <location>
        <begin position="333"/>
        <end position="352"/>
    </location>
</feature>
<dbReference type="InterPro" id="IPR038731">
    <property type="entry name" value="RgtA/B/C-like"/>
</dbReference>
<reference evidence="10" key="1">
    <citation type="journal article" date="2014" name="Int. J. Syst. Evol. Microbiol.">
        <title>Complete genome sequence of Corynebacterium casei LMG S-19264T (=DSM 44701T), isolated from a smear-ripened cheese.</title>
        <authorList>
            <consortium name="US DOE Joint Genome Institute (JGI-PGF)"/>
            <person name="Walter F."/>
            <person name="Albersmeier A."/>
            <person name="Kalinowski J."/>
            <person name="Ruckert C."/>
        </authorList>
    </citation>
    <scope>NUCLEOTIDE SEQUENCE</scope>
    <source>
        <strain evidence="10">CGMCC 1.12160</strain>
    </source>
</reference>
<dbReference type="GO" id="GO:0016763">
    <property type="term" value="F:pentosyltransferase activity"/>
    <property type="evidence" value="ECO:0007669"/>
    <property type="project" value="TreeGrafter"/>
</dbReference>
<feature type="transmembrane region" description="Helical" evidence="8">
    <location>
        <begin position="310"/>
        <end position="327"/>
    </location>
</feature>
<keyword evidence="4" id="KW-0808">Transferase</keyword>
<accession>A0A917BGC3</accession>
<sequence length="488" mass="51605">MTRRPPRPAWWGLGAAVLVGVALAGLGGWLTFHRLGVSGAASDEIVYVTSAQAYLRGDFSANAEHPPLGKWIIALGLRPGLEGQELLGAARLPVAVLGWLTGLVLTATAWLLTRRVVPALAAGGLWWLLPGAAGSPHDLVRVAMLDGPMMFFVAVSLLMSVLAWRTRQLRWWPLAAAAAGLAAATKLPGGVALLGLAPVVLLALVRPAPGAARSKVVLTVLGCGLVMGLTFLATYLPAGSGAVAWARETFAFQLDHAADGHPVEIAGRVVTDSPWWAAWWWQARYLRWPGVVVLWGLAVVGLLRWGHRGAWVLGAPLLAGSLALAVSPLQLPHYHLVLTPMLVVAAGAALAAPGPRADRQRPRGASVVVSAVASLALLVLVPIVVQHGAAVARTTGSPFAAAEEELRERGLEDVTLTVWADPFAAKWYLPDHPRTARSPAPDGVAIVNESYARRRGFPLEEWCAAECGRRERVDLGGLALYLPVHGIP</sequence>
<evidence type="ECO:0000256" key="6">
    <source>
        <dbReference type="ARBA" id="ARBA00022989"/>
    </source>
</evidence>
<feature type="transmembrane region" description="Helical" evidence="8">
    <location>
        <begin position="171"/>
        <end position="204"/>
    </location>
</feature>
<proteinExistence type="predicted"/>
<dbReference type="Pfam" id="PF13231">
    <property type="entry name" value="PMT_2"/>
    <property type="match status" value="1"/>
</dbReference>
<dbReference type="PANTHER" id="PTHR33908">
    <property type="entry name" value="MANNOSYLTRANSFERASE YKCB-RELATED"/>
    <property type="match status" value="1"/>
</dbReference>
<dbReference type="InterPro" id="IPR050297">
    <property type="entry name" value="LipidA_mod_glycosyltrf_83"/>
</dbReference>
<gene>
    <name evidence="10" type="ORF">GCM10011366_09010</name>
</gene>
<evidence type="ECO:0000313" key="11">
    <source>
        <dbReference type="Proteomes" id="UP000605670"/>
    </source>
</evidence>
<dbReference type="GO" id="GO:0009103">
    <property type="term" value="P:lipopolysaccharide biosynthetic process"/>
    <property type="evidence" value="ECO:0007669"/>
    <property type="project" value="UniProtKB-ARBA"/>
</dbReference>
<dbReference type="AlphaFoldDB" id="A0A917BGC3"/>
<evidence type="ECO:0000256" key="1">
    <source>
        <dbReference type="ARBA" id="ARBA00004651"/>
    </source>
</evidence>
<feature type="transmembrane region" description="Helical" evidence="8">
    <location>
        <begin position="147"/>
        <end position="165"/>
    </location>
</feature>
<dbReference type="Proteomes" id="UP000605670">
    <property type="component" value="Unassembled WGS sequence"/>
</dbReference>
<dbReference type="RefSeq" id="WP_188428372.1">
    <property type="nucleotide sequence ID" value="NZ_BAABKH010000005.1"/>
</dbReference>
<evidence type="ECO:0000313" key="10">
    <source>
        <dbReference type="EMBL" id="GGF43383.1"/>
    </source>
</evidence>
<protein>
    <recommendedName>
        <fullName evidence="9">Glycosyltransferase RgtA/B/C/D-like domain-containing protein</fullName>
    </recommendedName>
</protein>
<evidence type="ECO:0000256" key="2">
    <source>
        <dbReference type="ARBA" id="ARBA00022475"/>
    </source>
</evidence>
<dbReference type="EMBL" id="BMEM01000001">
    <property type="protein sequence ID" value="GGF43383.1"/>
    <property type="molecule type" value="Genomic_DNA"/>
</dbReference>
<evidence type="ECO:0000256" key="8">
    <source>
        <dbReference type="SAM" id="Phobius"/>
    </source>
</evidence>
<evidence type="ECO:0000259" key="9">
    <source>
        <dbReference type="Pfam" id="PF13231"/>
    </source>
</evidence>
<feature type="transmembrane region" description="Helical" evidence="8">
    <location>
        <begin position="92"/>
        <end position="111"/>
    </location>
</feature>
<keyword evidence="5 8" id="KW-0812">Transmembrane</keyword>
<feature type="transmembrane region" description="Helical" evidence="8">
    <location>
        <begin position="285"/>
        <end position="303"/>
    </location>
</feature>
<feature type="transmembrane region" description="Helical" evidence="8">
    <location>
        <begin position="216"/>
        <end position="236"/>
    </location>
</feature>
<keyword evidence="2" id="KW-1003">Cell membrane</keyword>
<keyword evidence="11" id="KW-1185">Reference proteome</keyword>
<dbReference type="GO" id="GO:0005886">
    <property type="term" value="C:plasma membrane"/>
    <property type="evidence" value="ECO:0007669"/>
    <property type="project" value="UniProtKB-SubCell"/>
</dbReference>